<evidence type="ECO:0000256" key="2">
    <source>
        <dbReference type="ARBA" id="ARBA00022723"/>
    </source>
</evidence>
<keyword evidence="3" id="KW-0408">Iron</keyword>
<sequence length="331" mass="36223">MGVVLDLIEGIRRVPTGGTATVELRQAHPAAALDLIAAWCAASGNEIVVAEELSVTVRHGRTPDPLAQLDPSQRPGSRVWVYTNFDCNLACDYCCVRSSPKAERRAIGADRLQQIAREAADAGVSELILTGGEPFLLNDLDDLVNSCTDQLPTTLLTNGMLFRGARLERLRRMDRSRLTLQVSVDSATPAIHDSHRGTGSWAKAVTGIRIAHDEGFRVKVAATLPADQIHELDPFHDFLDTLGISREDQVIRALAHRGVSDSGIELTVDSLIPEVTITADGVYWHPVAADHDDQFVTRDIFPLADAIAEITRRFVEHRRAADRAAEWFPCA</sequence>
<dbReference type="InterPro" id="IPR013785">
    <property type="entry name" value="Aldolase_TIM"/>
</dbReference>
<keyword evidence="1" id="KW-0949">S-adenosyl-L-methionine</keyword>
<dbReference type="PROSITE" id="PS51918">
    <property type="entry name" value="RADICAL_SAM"/>
    <property type="match status" value="1"/>
</dbReference>
<evidence type="ECO:0000256" key="1">
    <source>
        <dbReference type="ARBA" id="ARBA00022691"/>
    </source>
</evidence>
<dbReference type="OrthoDB" id="9782387at2"/>
<reference evidence="6 7" key="1">
    <citation type="submission" date="2019-03" db="EMBL/GenBank/DDBJ databases">
        <title>Genomics of glacier-inhabiting Cryobacterium strains.</title>
        <authorList>
            <person name="Liu Q."/>
            <person name="Xin Y.-H."/>
        </authorList>
    </citation>
    <scope>NUCLEOTIDE SEQUENCE [LARGE SCALE GENOMIC DNA]</scope>
    <source>
        <strain evidence="6 7">TMT1-51</strain>
    </source>
</reference>
<dbReference type="GO" id="GO:0046872">
    <property type="term" value="F:metal ion binding"/>
    <property type="evidence" value="ECO:0007669"/>
    <property type="project" value="UniProtKB-KW"/>
</dbReference>
<dbReference type="AlphaFoldDB" id="A0A4Y8JXS7"/>
<evidence type="ECO:0000313" key="7">
    <source>
        <dbReference type="Proteomes" id="UP000297472"/>
    </source>
</evidence>
<dbReference type="Proteomes" id="UP000297472">
    <property type="component" value="Unassembled WGS sequence"/>
</dbReference>
<evidence type="ECO:0000256" key="3">
    <source>
        <dbReference type="ARBA" id="ARBA00023004"/>
    </source>
</evidence>
<dbReference type="InterPro" id="IPR058240">
    <property type="entry name" value="rSAM_sf"/>
</dbReference>
<dbReference type="PANTHER" id="PTHR11228">
    <property type="entry name" value="RADICAL SAM DOMAIN PROTEIN"/>
    <property type="match status" value="1"/>
</dbReference>
<dbReference type="GO" id="GO:0003824">
    <property type="term" value="F:catalytic activity"/>
    <property type="evidence" value="ECO:0007669"/>
    <property type="project" value="InterPro"/>
</dbReference>
<keyword evidence="4" id="KW-0411">Iron-sulfur</keyword>
<keyword evidence="2" id="KW-0479">Metal-binding</keyword>
<dbReference type="GO" id="GO:0051536">
    <property type="term" value="F:iron-sulfur cluster binding"/>
    <property type="evidence" value="ECO:0007669"/>
    <property type="project" value="UniProtKB-KW"/>
</dbReference>
<accession>A0A4Y8JXS7</accession>
<evidence type="ECO:0000259" key="5">
    <source>
        <dbReference type="PROSITE" id="PS51918"/>
    </source>
</evidence>
<dbReference type="SFLD" id="SFLDG01067">
    <property type="entry name" value="SPASM/twitch_domain_containing"/>
    <property type="match status" value="1"/>
</dbReference>
<evidence type="ECO:0000313" key="6">
    <source>
        <dbReference type="EMBL" id="TFD33481.1"/>
    </source>
</evidence>
<keyword evidence="7" id="KW-1185">Reference proteome</keyword>
<organism evidence="6 7">
    <name type="scientific">Cryobacterium cryoconiti</name>
    <dbReference type="NCBI Taxonomy" id="1259239"/>
    <lineage>
        <taxon>Bacteria</taxon>
        <taxon>Bacillati</taxon>
        <taxon>Actinomycetota</taxon>
        <taxon>Actinomycetes</taxon>
        <taxon>Micrococcales</taxon>
        <taxon>Microbacteriaceae</taxon>
        <taxon>Cryobacterium</taxon>
    </lineage>
</organism>
<protein>
    <submittedName>
        <fullName evidence="6">Radical SAM protein</fullName>
    </submittedName>
</protein>
<dbReference type="EMBL" id="SOHA01000005">
    <property type="protein sequence ID" value="TFD33481.1"/>
    <property type="molecule type" value="Genomic_DNA"/>
</dbReference>
<comment type="caution">
    <text evidence="6">The sequence shown here is derived from an EMBL/GenBank/DDBJ whole genome shotgun (WGS) entry which is preliminary data.</text>
</comment>
<dbReference type="SFLD" id="SFLDS00029">
    <property type="entry name" value="Radical_SAM"/>
    <property type="match status" value="1"/>
</dbReference>
<dbReference type="Pfam" id="PF04055">
    <property type="entry name" value="Radical_SAM"/>
    <property type="match status" value="1"/>
</dbReference>
<feature type="domain" description="Radical SAM core" evidence="5">
    <location>
        <begin position="73"/>
        <end position="294"/>
    </location>
</feature>
<dbReference type="PANTHER" id="PTHR11228:SF22">
    <property type="entry name" value="PEPTIDE BIOSYNTHESIS PROTEIN YYDG-RELATED"/>
    <property type="match status" value="1"/>
</dbReference>
<evidence type="ECO:0000256" key="4">
    <source>
        <dbReference type="ARBA" id="ARBA00023014"/>
    </source>
</evidence>
<gene>
    <name evidence="6" type="ORF">E3T49_02745</name>
</gene>
<dbReference type="SUPFAM" id="SSF102114">
    <property type="entry name" value="Radical SAM enzymes"/>
    <property type="match status" value="1"/>
</dbReference>
<dbReference type="Gene3D" id="3.20.20.70">
    <property type="entry name" value="Aldolase class I"/>
    <property type="match status" value="1"/>
</dbReference>
<proteinExistence type="predicted"/>
<dbReference type="InterPro" id="IPR007197">
    <property type="entry name" value="rSAM"/>
</dbReference>
<dbReference type="CDD" id="cd01335">
    <property type="entry name" value="Radical_SAM"/>
    <property type="match status" value="1"/>
</dbReference>
<name>A0A4Y8JXS7_9MICO</name>
<dbReference type="InterPro" id="IPR050377">
    <property type="entry name" value="Radical_SAM_PqqE_MftC-like"/>
</dbReference>